<organism evidence="1 2">
    <name type="scientific">Pantoea stewartii subsp. stewartii DC283</name>
    <dbReference type="NCBI Taxonomy" id="660596"/>
    <lineage>
        <taxon>Bacteria</taxon>
        <taxon>Pseudomonadati</taxon>
        <taxon>Pseudomonadota</taxon>
        <taxon>Gammaproteobacteria</taxon>
        <taxon>Enterobacterales</taxon>
        <taxon>Erwiniaceae</taxon>
        <taxon>Pantoea</taxon>
    </lineage>
</organism>
<dbReference type="EMBL" id="AHIE01000020">
    <property type="protein sequence ID" value="EHT99984.1"/>
    <property type="molecule type" value="Genomic_DNA"/>
</dbReference>
<reference evidence="1 2" key="1">
    <citation type="journal article" date="2012" name="Mol. Microbiol.">
        <title>The genetic and structural basis of two distinct terminal side branch residues in stewartan and amylovoran exopolysaccharides and their potential role in host adaptation.</title>
        <authorList>
            <person name="Wang X."/>
            <person name="Yang F."/>
            <person name="von Bodman S.B."/>
        </authorList>
    </citation>
    <scope>NUCLEOTIDE SEQUENCE [LARGE SCALE GENOMIC DNA]</scope>
    <source>
        <strain evidence="1 2">DC283</strain>
    </source>
</reference>
<evidence type="ECO:0000313" key="2">
    <source>
        <dbReference type="Proteomes" id="UP000005050"/>
    </source>
</evidence>
<protein>
    <submittedName>
        <fullName evidence="1">Uncharacterized protein</fullName>
    </submittedName>
</protein>
<name>H3RFE2_PANSE</name>
<dbReference type="Proteomes" id="UP000005050">
    <property type="component" value="Unassembled WGS sequence"/>
</dbReference>
<proteinExistence type="predicted"/>
<dbReference type="PATRIC" id="fig|660596.6.peg.2873"/>
<evidence type="ECO:0000313" key="1">
    <source>
        <dbReference type="EMBL" id="EHT99984.1"/>
    </source>
</evidence>
<sequence>MLMVQRHGVLRGADGRQFLRLTQILWLGMQAKAIWQQRKKPPKRLVCY</sequence>
<accession>H3RFE2</accession>
<gene>
    <name evidence="1" type="ORF">CKS_1913</name>
</gene>
<dbReference type="AlphaFoldDB" id="H3RFE2"/>
<comment type="caution">
    <text evidence="1">The sequence shown here is derived from an EMBL/GenBank/DDBJ whole genome shotgun (WGS) entry which is preliminary data.</text>
</comment>